<dbReference type="Pfam" id="PF18371">
    <property type="entry name" value="FAD_SOX"/>
    <property type="match status" value="1"/>
</dbReference>
<evidence type="ECO:0000256" key="11">
    <source>
        <dbReference type="SAM" id="SignalP"/>
    </source>
</evidence>
<feature type="domain" description="Thioredoxin" evidence="13">
    <location>
        <begin position="27"/>
        <end position="174"/>
    </location>
</feature>
<feature type="signal peptide" evidence="11">
    <location>
        <begin position="1"/>
        <end position="29"/>
    </location>
</feature>
<evidence type="ECO:0000259" key="12">
    <source>
        <dbReference type="PROSITE" id="PS51324"/>
    </source>
</evidence>
<gene>
    <name evidence="14" type="ORF">Fcan01_02809</name>
</gene>
<dbReference type="SUPFAM" id="SSF52833">
    <property type="entry name" value="Thioredoxin-like"/>
    <property type="match status" value="1"/>
</dbReference>
<dbReference type="PANTHER" id="PTHR22897">
    <property type="entry name" value="QUIESCIN Q6-RELATED SULFHYDRYL OXIDASE"/>
    <property type="match status" value="1"/>
</dbReference>
<dbReference type="PROSITE" id="PS51324">
    <property type="entry name" value="ERV_ALR"/>
    <property type="match status" value="1"/>
</dbReference>
<feature type="transmembrane region" description="Helical" evidence="10">
    <location>
        <begin position="600"/>
        <end position="619"/>
    </location>
</feature>
<keyword evidence="10" id="KW-0472">Membrane</keyword>
<evidence type="ECO:0000256" key="1">
    <source>
        <dbReference type="ARBA" id="ARBA00001974"/>
    </source>
</evidence>
<evidence type="ECO:0000256" key="9">
    <source>
        <dbReference type="ARBA" id="ARBA00048864"/>
    </source>
</evidence>
<evidence type="ECO:0000256" key="7">
    <source>
        <dbReference type="ARBA" id="ARBA00023157"/>
    </source>
</evidence>
<dbReference type="FunFam" id="3.40.30.10:FF:000073">
    <property type="entry name" value="Sulfhydryl oxidase"/>
    <property type="match status" value="1"/>
</dbReference>
<sequence length="649" mass="74117">MGGSLSSPHYSTLYLLFTVICSILHYTEQGALFGNDAAPLYGPDDQVYILNSTTIKDHIYGSSRAWVVEFYSSWCGHCIHFAPKWRQFALDLSPWQNILVIAGIDCADDNNVAICREYEVMGYPSIRFFPPHSPMTKKITKEKEIVDDFYRGNPVDRSENVADLKRSMIDMTIPYLHNYYQMSDSTTPSVSDSTSLWEFIKTKTISPTALPSIAILVFEPEESYVTKEVAMTMSKFPSVIIFRFTKKNALFSELKLEGWPAAGYVKSDHSSGSMPFPKNKNIPNYLVKMMADIANIPIDLFSSTSNIRDNIKSEAKVMINEDAMSNNLEEPSTISVVSIEDLLHGMRNSLRNEVGLFKQLAGDKLQALKNYVHTLAEFFPADRRETLLFLLKLSTWLAPMEQIDDTTYMDKLTELEVELHPWDIDFKTWSNCKGSIQGRRGYPCSMWSLFHTLAAVAFQKNQQFPVLDAIHGYVKEFFGCKECSGHFTKLVADDGALMISSIRDQVLWLWKAHNKVNLRLKGTLSEDPVYPKIQYPSETQCPECYGKETIFDEEKVLQHLLTVYSKPERTLQPIQSSPDRLYATNDGGHKSPGFFSGTDYWLFCIVYLSVALLLIFGYVHFRMRKGARFDISYFMCRKLKHHYTGKNNV</sequence>
<evidence type="ECO:0000256" key="8">
    <source>
        <dbReference type="ARBA" id="ARBA00023180"/>
    </source>
</evidence>
<dbReference type="Pfam" id="PF04777">
    <property type="entry name" value="Evr1_Alr"/>
    <property type="match status" value="1"/>
</dbReference>
<dbReference type="Gene3D" id="1.20.120.310">
    <property type="entry name" value="ERV/ALR sulfhydryl oxidase domain"/>
    <property type="match status" value="1"/>
</dbReference>
<keyword evidence="10" id="KW-0812">Transmembrane</keyword>
<dbReference type="PANTHER" id="PTHR22897:SF8">
    <property type="entry name" value="SULFHYDRYL OXIDASE"/>
    <property type="match status" value="1"/>
</dbReference>
<keyword evidence="5 10" id="KW-0274">FAD</keyword>
<feature type="chain" id="PRO_5012240283" description="Sulfhydryl oxidase" evidence="11">
    <location>
        <begin position="30"/>
        <end position="649"/>
    </location>
</feature>
<dbReference type="AlphaFoldDB" id="A0A226EY06"/>
<evidence type="ECO:0000256" key="6">
    <source>
        <dbReference type="ARBA" id="ARBA00023002"/>
    </source>
</evidence>
<keyword evidence="6 10" id="KW-0560">Oxidoreductase</keyword>
<dbReference type="EC" id="1.8.3.2" evidence="10"/>
<dbReference type="GO" id="GO:0005615">
    <property type="term" value="C:extracellular space"/>
    <property type="evidence" value="ECO:0007669"/>
    <property type="project" value="TreeGrafter"/>
</dbReference>
<organism evidence="14 15">
    <name type="scientific">Folsomia candida</name>
    <name type="common">Springtail</name>
    <dbReference type="NCBI Taxonomy" id="158441"/>
    <lineage>
        <taxon>Eukaryota</taxon>
        <taxon>Metazoa</taxon>
        <taxon>Ecdysozoa</taxon>
        <taxon>Arthropoda</taxon>
        <taxon>Hexapoda</taxon>
        <taxon>Collembola</taxon>
        <taxon>Entomobryomorpha</taxon>
        <taxon>Isotomoidea</taxon>
        <taxon>Isotomidae</taxon>
        <taxon>Proisotominae</taxon>
        <taxon>Folsomia</taxon>
    </lineage>
</organism>
<dbReference type="InterPro" id="IPR017905">
    <property type="entry name" value="ERV/ALR_sulphydryl_oxidase"/>
</dbReference>
<comment type="catalytic activity">
    <reaction evidence="9 10">
        <text>2 R'C(R)SH + O2 = R'C(R)S-S(R)CR' + H2O2</text>
        <dbReference type="Rhea" id="RHEA:17357"/>
        <dbReference type="ChEBI" id="CHEBI:15379"/>
        <dbReference type="ChEBI" id="CHEBI:16240"/>
        <dbReference type="ChEBI" id="CHEBI:16520"/>
        <dbReference type="ChEBI" id="CHEBI:17412"/>
        <dbReference type="EC" id="1.8.3.2"/>
    </reaction>
</comment>
<evidence type="ECO:0000259" key="13">
    <source>
        <dbReference type="PROSITE" id="PS51352"/>
    </source>
</evidence>
<evidence type="ECO:0000256" key="5">
    <source>
        <dbReference type="ARBA" id="ARBA00022827"/>
    </source>
</evidence>
<dbReference type="OrthoDB" id="59470at2759"/>
<keyword evidence="8" id="KW-0325">Glycoprotein</keyword>
<dbReference type="GO" id="GO:0003756">
    <property type="term" value="F:protein disulfide isomerase activity"/>
    <property type="evidence" value="ECO:0007669"/>
    <property type="project" value="TreeGrafter"/>
</dbReference>
<dbReference type="Pfam" id="PF00085">
    <property type="entry name" value="Thioredoxin"/>
    <property type="match status" value="1"/>
</dbReference>
<dbReference type="InterPro" id="IPR040986">
    <property type="entry name" value="QSOX_FAD-bd_dom"/>
</dbReference>
<proteinExistence type="inferred from homology"/>
<comment type="cofactor">
    <cofactor evidence="1 10">
        <name>FAD</name>
        <dbReference type="ChEBI" id="CHEBI:57692"/>
    </cofactor>
</comment>
<evidence type="ECO:0000256" key="4">
    <source>
        <dbReference type="ARBA" id="ARBA00022729"/>
    </source>
</evidence>
<dbReference type="InterPro" id="IPR042568">
    <property type="entry name" value="QSOX_FAD-bd_sf"/>
</dbReference>
<dbReference type="GO" id="GO:0006457">
    <property type="term" value="P:protein folding"/>
    <property type="evidence" value="ECO:0007669"/>
    <property type="project" value="TreeGrafter"/>
</dbReference>
<feature type="domain" description="ERV/ALR sulfhydryl oxidase" evidence="12">
    <location>
        <begin position="435"/>
        <end position="535"/>
    </location>
</feature>
<evidence type="ECO:0000256" key="10">
    <source>
        <dbReference type="RuleBase" id="RU371123"/>
    </source>
</evidence>
<dbReference type="OMA" id="LWRVHNF"/>
<dbReference type="InterPro" id="IPR036774">
    <property type="entry name" value="ERV/ALR_sulphydryl_oxid_sf"/>
</dbReference>
<keyword evidence="3 10" id="KW-0285">Flavoprotein</keyword>
<keyword evidence="7" id="KW-1015">Disulfide bond</keyword>
<dbReference type="GO" id="GO:0016971">
    <property type="term" value="F:flavin-dependent sulfhydryl oxidase activity"/>
    <property type="evidence" value="ECO:0007669"/>
    <property type="project" value="InterPro"/>
</dbReference>
<accession>A0A226EY06</accession>
<dbReference type="PROSITE" id="PS51352">
    <property type="entry name" value="THIOREDOXIN_2"/>
    <property type="match status" value="1"/>
</dbReference>
<evidence type="ECO:0000313" key="15">
    <source>
        <dbReference type="Proteomes" id="UP000198287"/>
    </source>
</evidence>
<dbReference type="Gene3D" id="1.20.120.1960">
    <property type="entry name" value="QSOX sulfhydryl oxidase domain"/>
    <property type="match status" value="1"/>
</dbReference>
<evidence type="ECO:0000313" key="14">
    <source>
        <dbReference type="EMBL" id="OXA62472.1"/>
    </source>
</evidence>
<keyword evidence="10" id="KW-1133">Transmembrane helix</keyword>
<dbReference type="GO" id="GO:0000139">
    <property type="term" value="C:Golgi membrane"/>
    <property type="evidence" value="ECO:0007669"/>
    <property type="project" value="TreeGrafter"/>
</dbReference>
<dbReference type="CDD" id="cd02992">
    <property type="entry name" value="PDI_a_QSOX"/>
    <property type="match status" value="1"/>
</dbReference>
<dbReference type="InterPro" id="IPR039798">
    <property type="entry name" value="Sulfhydryl_oxidase"/>
</dbReference>
<evidence type="ECO:0000256" key="2">
    <source>
        <dbReference type="ARBA" id="ARBA00006041"/>
    </source>
</evidence>
<dbReference type="STRING" id="158441.A0A226EY06"/>
<evidence type="ECO:0000256" key="3">
    <source>
        <dbReference type="ARBA" id="ARBA00022630"/>
    </source>
</evidence>
<name>A0A226EY06_FOLCA</name>
<dbReference type="Gene3D" id="3.40.30.10">
    <property type="entry name" value="Glutaredoxin"/>
    <property type="match status" value="2"/>
</dbReference>
<dbReference type="InterPro" id="IPR013766">
    <property type="entry name" value="Thioredoxin_domain"/>
</dbReference>
<keyword evidence="15" id="KW-1185">Reference proteome</keyword>
<protein>
    <recommendedName>
        <fullName evidence="10">Sulfhydryl oxidase</fullName>
        <ecNumber evidence="10">1.8.3.2</ecNumber>
    </recommendedName>
</protein>
<comment type="caution">
    <text evidence="14">The sequence shown here is derived from an EMBL/GenBank/DDBJ whole genome shotgun (WGS) entry which is preliminary data.</text>
</comment>
<dbReference type="InterPro" id="IPR036249">
    <property type="entry name" value="Thioredoxin-like_sf"/>
</dbReference>
<reference evidence="14 15" key="1">
    <citation type="submission" date="2015-12" db="EMBL/GenBank/DDBJ databases">
        <title>The genome of Folsomia candida.</title>
        <authorList>
            <person name="Faddeeva A."/>
            <person name="Derks M.F."/>
            <person name="Anvar Y."/>
            <person name="Smit S."/>
            <person name="Van Straalen N."/>
            <person name="Roelofs D."/>
        </authorList>
    </citation>
    <scope>NUCLEOTIDE SEQUENCE [LARGE SCALE GENOMIC DNA]</scope>
    <source>
        <strain evidence="14 15">VU population</strain>
        <tissue evidence="14">Whole body</tissue>
    </source>
</reference>
<dbReference type="Proteomes" id="UP000198287">
    <property type="component" value="Unassembled WGS sequence"/>
</dbReference>
<dbReference type="SUPFAM" id="SSF69000">
    <property type="entry name" value="FAD-dependent thiol oxidase"/>
    <property type="match status" value="1"/>
</dbReference>
<dbReference type="EMBL" id="LNIX01000001">
    <property type="protein sequence ID" value="OXA62472.1"/>
    <property type="molecule type" value="Genomic_DNA"/>
</dbReference>
<comment type="similarity">
    <text evidence="2">Belongs to the quiescin-sulfhydryl oxidase (QSOX) family.</text>
</comment>
<keyword evidence="4 11" id="KW-0732">Signal</keyword>